<protein>
    <submittedName>
        <fullName evidence="1">Uncharacterized protein</fullName>
    </submittedName>
</protein>
<dbReference type="OrthoDB" id="6407690at2759"/>
<evidence type="ECO:0000313" key="2">
    <source>
        <dbReference type="Proteomes" id="UP000499080"/>
    </source>
</evidence>
<comment type="caution">
    <text evidence="1">The sequence shown here is derived from an EMBL/GenBank/DDBJ whole genome shotgun (WGS) entry which is preliminary data.</text>
</comment>
<dbReference type="Proteomes" id="UP000499080">
    <property type="component" value="Unassembled WGS sequence"/>
</dbReference>
<name>A0A4Y2CMB8_ARAVE</name>
<organism evidence="1 2">
    <name type="scientific">Araneus ventricosus</name>
    <name type="common">Orbweaver spider</name>
    <name type="synonym">Epeira ventricosa</name>
    <dbReference type="NCBI Taxonomy" id="182803"/>
    <lineage>
        <taxon>Eukaryota</taxon>
        <taxon>Metazoa</taxon>
        <taxon>Ecdysozoa</taxon>
        <taxon>Arthropoda</taxon>
        <taxon>Chelicerata</taxon>
        <taxon>Arachnida</taxon>
        <taxon>Araneae</taxon>
        <taxon>Araneomorphae</taxon>
        <taxon>Entelegynae</taxon>
        <taxon>Araneoidea</taxon>
        <taxon>Araneidae</taxon>
        <taxon>Araneus</taxon>
    </lineage>
</organism>
<reference evidence="1 2" key="1">
    <citation type="journal article" date="2019" name="Sci. Rep.">
        <title>Orb-weaving spider Araneus ventricosus genome elucidates the spidroin gene catalogue.</title>
        <authorList>
            <person name="Kono N."/>
            <person name="Nakamura H."/>
            <person name="Ohtoshi R."/>
            <person name="Moran D.A.P."/>
            <person name="Shinohara A."/>
            <person name="Yoshida Y."/>
            <person name="Fujiwara M."/>
            <person name="Mori M."/>
            <person name="Tomita M."/>
            <person name="Arakawa K."/>
        </authorList>
    </citation>
    <scope>NUCLEOTIDE SEQUENCE [LARGE SCALE GENOMIC DNA]</scope>
</reference>
<keyword evidence="2" id="KW-1185">Reference proteome</keyword>
<proteinExistence type="predicted"/>
<dbReference type="AlphaFoldDB" id="A0A4Y2CMB8"/>
<sequence>MIITSIPRLENIAAAKIAVEVCNKPDVKFLNKNLEEKLAYIFSLQSNNKQWKELQTNISQKISSLGLPKLLQKKVNGLIRPVLLEIEQWKEDHCEILCTHIDLQMQISWNPDGTINREKTAEALIQMENFDIRNRFVLACFYFLEDDILTLWHKLSCCYEQTSIYDTNASPIVRFWVNWLKGHEMDWACLASECVLYPPPNLFPINALVFSRFLHLLPASDKMHCLIFQINRRRMNRSDLFSCLSKLNRNERTKIFKECAKNILRHYINWPLQNHFLEMAECLWPYLSETNFQHLLEFILHRRILQEWSDFDYIGLLKDFWLSSPDHFKEFVKGKNVYKSLMVVINHDRTKPLPKERLRRKFLLCPLFLFNALGLSGTRGTI</sequence>
<evidence type="ECO:0000313" key="1">
    <source>
        <dbReference type="EMBL" id="GBM05319.1"/>
    </source>
</evidence>
<gene>
    <name evidence="1" type="ORF">AVEN_46861_1</name>
</gene>
<accession>A0A4Y2CMB8</accession>
<dbReference type="EMBL" id="BGPR01000214">
    <property type="protein sequence ID" value="GBM05319.1"/>
    <property type="molecule type" value="Genomic_DNA"/>
</dbReference>